<protein>
    <submittedName>
        <fullName evidence="1">Uncharacterized protein</fullName>
    </submittedName>
</protein>
<proteinExistence type="predicted"/>
<accession>A0A645EF21</accession>
<name>A0A645EF21_9ZZZZ</name>
<reference evidence="1" key="1">
    <citation type="submission" date="2019-08" db="EMBL/GenBank/DDBJ databases">
        <authorList>
            <person name="Kucharzyk K."/>
            <person name="Murdoch R.W."/>
            <person name="Higgins S."/>
            <person name="Loffler F."/>
        </authorList>
    </citation>
    <scope>NUCLEOTIDE SEQUENCE</scope>
</reference>
<comment type="caution">
    <text evidence="1">The sequence shown here is derived from an EMBL/GenBank/DDBJ whole genome shotgun (WGS) entry which is preliminary data.</text>
</comment>
<dbReference type="EMBL" id="VSSQ01045795">
    <property type="protein sequence ID" value="MPM99708.1"/>
    <property type="molecule type" value="Genomic_DNA"/>
</dbReference>
<organism evidence="1">
    <name type="scientific">bioreactor metagenome</name>
    <dbReference type="NCBI Taxonomy" id="1076179"/>
    <lineage>
        <taxon>unclassified sequences</taxon>
        <taxon>metagenomes</taxon>
        <taxon>ecological metagenomes</taxon>
    </lineage>
</organism>
<sequence>MSNSSVFYVYALTCLDTFNYGKYLSVPTEELNRRVYPLAKDEKFYREITIYNFLGITKSPLSWQMVKWFGPHRVSIYVPDNNYLKWLMQVFMYGSFNERFYSVNGAIGFFGSASTIQHDFILLKNQP</sequence>
<gene>
    <name evidence="1" type="ORF">SDC9_146902</name>
</gene>
<dbReference type="AlphaFoldDB" id="A0A645EF21"/>
<evidence type="ECO:0000313" key="1">
    <source>
        <dbReference type="EMBL" id="MPM99708.1"/>
    </source>
</evidence>